<dbReference type="GO" id="GO:0009535">
    <property type="term" value="C:chloroplast thylakoid membrane"/>
    <property type="evidence" value="ECO:0007669"/>
    <property type="project" value="UniProtKB-SubCell"/>
</dbReference>
<protein>
    <recommendedName>
        <fullName evidence="8">ATP synthase subunit delta, chloroplastic</fullName>
    </recommendedName>
    <alternativeName>
        <fullName evidence="8">ATP synthase F(1) sector subunit delta</fullName>
    </alternativeName>
    <alternativeName>
        <fullName evidence="8">F-type ATPase subunit delta</fullName>
    </alternativeName>
</protein>
<keyword evidence="7 8" id="KW-0066">ATP synthesis</keyword>
<comment type="subunit">
    <text evidence="8">F-type ATPases have 2 components, F(1) - the catalytic core - and F(0) - the membrane proton channel. F(1) has five subunits: alpha(3), beta(3), gamma(1), delta(1), epsilon(1). CF(0) has four main subunits: a(1), b(1), b'(1) and c(10-14). The alpha and beta chains form an alternating ring which encloses part of the gamma chain. F(1) is attached to F(0) by a central stalk formed by the gamma and epsilon chains, while a peripheral stalk is formed by the delta, b and b' chains.</text>
</comment>
<dbReference type="Pfam" id="PF00213">
    <property type="entry name" value="OSCP"/>
    <property type="match status" value="1"/>
</dbReference>
<dbReference type="InterPro" id="IPR000711">
    <property type="entry name" value="ATPase_OSCP/dsu"/>
</dbReference>
<dbReference type="InterPro" id="IPR026015">
    <property type="entry name" value="ATP_synth_OSCP/delta_N_sf"/>
</dbReference>
<evidence type="ECO:0000256" key="5">
    <source>
        <dbReference type="ARBA" id="ARBA00023065"/>
    </source>
</evidence>
<sequence length="184" mass="20582">MTNQGVIYKIAQPYAEALLSVVKDLNIVDQTQKDLALISNVLLESVDLKQFLNNPLITSESKKEVLIKLFTDQVSEDVLKFLLVLINRRRISLLHAIIDKYLELAYELKSTTIVEIATAVVLTETQQNNLIDKLKLITNSKNIKLLFNIDTSLIGGFIATIGSKVIDTSLSGKLKDMAFYLNSI</sequence>
<dbReference type="PRINTS" id="PR00125">
    <property type="entry name" value="ATPASEDELTA"/>
</dbReference>
<evidence type="ECO:0000256" key="6">
    <source>
        <dbReference type="ARBA" id="ARBA00023136"/>
    </source>
</evidence>
<keyword evidence="5 8" id="KW-0406">Ion transport</keyword>
<evidence type="ECO:0000313" key="9">
    <source>
        <dbReference type="EMBL" id="QJH88276.1"/>
    </source>
</evidence>
<evidence type="ECO:0000256" key="4">
    <source>
        <dbReference type="ARBA" id="ARBA00022781"/>
    </source>
</evidence>
<keyword evidence="8" id="KW-0793">Thylakoid</keyword>
<keyword evidence="4 8" id="KW-0375">Hydrogen ion transport</keyword>
<comment type="similarity">
    <text evidence="2 8">Belongs to the ATPase delta chain family.</text>
</comment>
<keyword evidence="8" id="KW-0139">CF(1)</keyword>
<keyword evidence="9" id="KW-0934">Plastid</keyword>
<geneLocation type="chloroplast" evidence="9"/>
<dbReference type="NCBIfam" id="TIGR01145">
    <property type="entry name" value="ATP_synt_delta"/>
    <property type="match status" value="1"/>
</dbReference>
<dbReference type="SUPFAM" id="SSF47928">
    <property type="entry name" value="N-terminal domain of the delta subunit of the F1F0-ATP synthase"/>
    <property type="match status" value="1"/>
</dbReference>
<evidence type="ECO:0000256" key="2">
    <source>
        <dbReference type="ARBA" id="ARBA00007046"/>
    </source>
</evidence>
<accession>A0A6M3WVU7</accession>
<reference evidence="9" key="1">
    <citation type="journal article" date="2020" name="J. Phycol.">
        <title>The Organelle Genomes in the Photosynthetic Red Algal Parasite Pterocladiophila hemisphaerica (Florideophyceae, Rhodophyta) Have Elevated Substitution Rates and Extreme Gene Loss in the Plastid Genome.</title>
        <authorList>
            <person name="Preuss M."/>
            <person name="Verbruggen H."/>
            <person name="Zuccarello G.C."/>
        </authorList>
    </citation>
    <scope>NUCLEOTIDE SEQUENCE</scope>
</reference>
<evidence type="ECO:0000256" key="1">
    <source>
        <dbReference type="ARBA" id="ARBA00004370"/>
    </source>
</evidence>
<keyword evidence="9" id="KW-0150">Chloroplast</keyword>
<dbReference type="PANTHER" id="PTHR11910">
    <property type="entry name" value="ATP SYNTHASE DELTA CHAIN"/>
    <property type="match status" value="1"/>
</dbReference>
<gene>
    <name evidence="8 9" type="primary">atpD</name>
</gene>
<dbReference type="GO" id="GO:0045259">
    <property type="term" value="C:proton-transporting ATP synthase complex"/>
    <property type="evidence" value="ECO:0007669"/>
    <property type="project" value="UniProtKB-KW"/>
</dbReference>
<organism evidence="9">
    <name type="scientific">Pterocladia lucida</name>
    <name type="common">Red seaweed</name>
    <name type="synonym">Fucus lucidus</name>
    <dbReference type="NCBI Taxonomy" id="31408"/>
    <lineage>
        <taxon>Eukaryota</taxon>
        <taxon>Rhodophyta</taxon>
        <taxon>Florideophyceae</taxon>
        <taxon>Rhodymeniophycidae</taxon>
        <taxon>Gelidiales</taxon>
        <taxon>Pterocladiaceae</taxon>
        <taxon>Pterocladia</taxon>
    </lineage>
</organism>
<keyword evidence="3 8" id="KW-0813">Transport</keyword>
<dbReference type="EMBL" id="MT117916">
    <property type="protein sequence ID" value="QJH88276.1"/>
    <property type="molecule type" value="Genomic_DNA"/>
</dbReference>
<dbReference type="HAMAP" id="MF_01416">
    <property type="entry name" value="ATP_synth_delta_bact"/>
    <property type="match status" value="1"/>
</dbReference>
<comment type="function">
    <text evidence="8">F(1)F(0) ATP synthase produces ATP from ADP in the presence of a proton or sodium gradient. F-type ATPases consist of two structural domains, F(1) containing the extramembraneous catalytic core and F(0) containing the membrane proton channel, linked together by a central stalk and a peripheral stalk. During catalysis, ATP synthesis in the catalytic domain of F(1) is coupled via a rotary mechanism of the central stalk subunits to proton translocation.</text>
</comment>
<keyword evidence="6 8" id="KW-0472">Membrane</keyword>
<dbReference type="AlphaFoldDB" id="A0A6M3WVU7"/>
<evidence type="ECO:0000256" key="8">
    <source>
        <dbReference type="HAMAP-Rule" id="MF_01416"/>
    </source>
</evidence>
<dbReference type="Gene3D" id="1.10.520.20">
    <property type="entry name" value="N-terminal domain of the delta subunit of the F1F0-ATP synthase"/>
    <property type="match status" value="1"/>
</dbReference>
<evidence type="ECO:0000256" key="3">
    <source>
        <dbReference type="ARBA" id="ARBA00022448"/>
    </source>
</evidence>
<comment type="subcellular location">
    <subcellularLocation>
        <location evidence="1">Membrane</location>
    </subcellularLocation>
    <subcellularLocation>
        <location evidence="8">Plastid</location>
        <location evidence="8">Chloroplast thylakoid membrane</location>
        <topology evidence="8">Peripheral membrane protein</topology>
    </subcellularLocation>
</comment>
<evidence type="ECO:0000256" key="7">
    <source>
        <dbReference type="ARBA" id="ARBA00023310"/>
    </source>
</evidence>
<comment type="function">
    <text evidence="8">This protein is part of the stalk that links CF(0) to CF(1). It either transmits conformational changes from CF(0) to CF(1) or is implicated in proton conduction.</text>
</comment>
<dbReference type="GO" id="GO:0046933">
    <property type="term" value="F:proton-transporting ATP synthase activity, rotational mechanism"/>
    <property type="evidence" value="ECO:0007669"/>
    <property type="project" value="UniProtKB-UniRule"/>
</dbReference>
<proteinExistence type="inferred from homology"/>
<name>A0A6M3WVU7_PTELU</name>